<proteinExistence type="inferred from homology"/>
<evidence type="ECO:0000256" key="1">
    <source>
        <dbReference type="ARBA" id="ARBA00000847"/>
    </source>
</evidence>
<dbReference type="CDD" id="cd24157">
    <property type="entry name" value="NUDIX_GDPMK"/>
    <property type="match status" value="1"/>
</dbReference>
<keyword evidence="6" id="KW-0378">Hydrolase</keyword>
<keyword evidence="9" id="KW-0460">Magnesium</keyword>
<evidence type="ECO:0000259" key="11">
    <source>
        <dbReference type="PROSITE" id="PS51462"/>
    </source>
</evidence>
<dbReference type="Gene3D" id="3.90.79.10">
    <property type="entry name" value="Nucleoside Triphosphate Pyrophosphohydrolase"/>
    <property type="match status" value="1"/>
</dbReference>
<evidence type="ECO:0000256" key="6">
    <source>
        <dbReference type="ARBA" id="ARBA00022801"/>
    </source>
</evidence>
<feature type="binding site" evidence="9">
    <location>
        <position position="115"/>
    </location>
    <ligand>
        <name>Mg(2+)</name>
        <dbReference type="ChEBI" id="CHEBI:18420"/>
        <label>1</label>
    </ligand>
</feature>
<dbReference type="GO" id="GO:0046872">
    <property type="term" value="F:metal ion binding"/>
    <property type="evidence" value="ECO:0007669"/>
    <property type="project" value="UniProtKB-KW"/>
</dbReference>
<organism evidence="12 13">
    <name type="scientific">Paraburkholderia silvatlantica</name>
    <dbReference type="NCBI Taxonomy" id="321895"/>
    <lineage>
        <taxon>Bacteria</taxon>
        <taxon>Pseudomonadati</taxon>
        <taxon>Pseudomonadota</taxon>
        <taxon>Betaproteobacteria</taxon>
        <taxon>Burkholderiales</taxon>
        <taxon>Burkholderiaceae</taxon>
        <taxon>Paraburkholderia</taxon>
    </lineage>
</organism>
<evidence type="ECO:0000256" key="2">
    <source>
        <dbReference type="ARBA" id="ARBA00001946"/>
    </source>
</evidence>
<comment type="catalytic activity">
    <reaction evidence="1">
        <text>GDP-alpha-D-mannose + H2O = alpha-D-mannose 1-phosphate + GMP + 2 H(+)</text>
        <dbReference type="Rhea" id="RHEA:27978"/>
        <dbReference type="ChEBI" id="CHEBI:15377"/>
        <dbReference type="ChEBI" id="CHEBI:15378"/>
        <dbReference type="ChEBI" id="CHEBI:57527"/>
        <dbReference type="ChEBI" id="CHEBI:58115"/>
        <dbReference type="ChEBI" id="CHEBI:58409"/>
    </reaction>
</comment>
<dbReference type="SUPFAM" id="SSF55811">
    <property type="entry name" value="Nudix"/>
    <property type="match status" value="1"/>
</dbReference>
<dbReference type="InterPro" id="IPR004385">
    <property type="entry name" value="NDP_pyrophosphatase"/>
</dbReference>
<reference evidence="12 13" key="1">
    <citation type="submission" date="2018-06" db="EMBL/GenBank/DDBJ databases">
        <title>Genomic Encyclopedia of Type Strains, Phase IV (KMG-V): Genome sequencing to study the core and pangenomes of soil and plant-associated prokaryotes.</title>
        <authorList>
            <person name="Whitman W."/>
        </authorList>
    </citation>
    <scope>NUCLEOTIDE SEQUENCE [LARGE SCALE GENOMIC DNA]</scope>
    <source>
        <strain evidence="12 13">SRCL-318</strain>
    </source>
</reference>
<protein>
    <recommendedName>
        <fullName evidence="5">GDP-mannose pyrophosphatase</fullName>
    </recommendedName>
    <alternativeName>
        <fullName evidence="7">GDP-mannose hydrolase</fullName>
    </alternativeName>
    <alternativeName>
        <fullName evidence="8">GDPMK</fullName>
    </alternativeName>
</protein>
<dbReference type="GO" id="GO:0019693">
    <property type="term" value="P:ribose phosphate metabolic process"/>
    <property type="evidence" value="ECO:0007669"/>
    <property type="project" value="TreeGrafter"/>
</dbReference>
<evidence type="ECO:0000256" key="8">
    <source>
        <dbReference type="ARBA" id="ARBA00032272"/>
    </source>
</evidence>
<dbReference type="Pfam" id="PF00293">
    <property type="entry name" value="NUDIX"/>
    <property type="match status" value="1"/>
</dbReference>
<keyword evidence="9" id="KW-0479">Metal-binding</keyword>
<dbReference type="InterPro" id="IPR000086">
    <property type="entry name" value="NUDIX_hydrolase_dom"/>
</dbReference>
<feature type="domain" description="Nudix hydrolase" evidence="11">
    <location>
        <begin position="55"/>
        <end position="193"/>
    </location>
</feature>
<dbReference type="PANTHER" id="PTHR11839">
    <property type="entry name" value="UDP/ADP-SUGAR PYROPHOSPHATASE"/>
    <property type="match status" value="1"/>
</dbReference>
<accession>A0A2V4U214</accession>
<dbReference type="GO" id="GO:0005829">
    <property type="term" value="C:cytosol"/>
    <property type="evidence" value="ECO:0007669"/>
    <property type="project" value="TreeGrafter"/>
</dbReference>
<comment type="similarity">
    <text evidence="3">Belongs to the Nudix hydrolase family. NudK subfamily.</text>
</comment>
<evidence type="ECO:0000256" key="7">
    <source>
        <dbReference type="ARBA" id="ARBA00032162"/>
    </source>
</evidence>
<comment type="cofactor">
    <cofactor evidence="2 9">
        <name>Mg(2+)</name>
        <dbReference type="ChEBI" id="CHEBI:18420"/>
    </cofactor>
</comment>
<comment type="caution">
    <text evidence="12">The sequence shown here is derived from an EMBL/GenBank/DDBJ whole genome shotgun (WGS) entry which is preliminary data.</text>
</comment>
<dbReference type="AlphaFoldDB" id="A0A2V4U214"/>
<evidence type="ECO:0000256" key="5">
    <source>
        <dbReference type="ARBA" id="ARBA00016377"/>
    </source>
</evidence>
<evidence type="ECO:0000313" key="12">
    <source>
        <dbReference type="EMBL" id="PYE24964.1"/>
    </source>
</evidence>
<gene>
    <name evidence="12" type="ORF">C7410_105189</name>
</gene>
<dbReference type="EMBL" id="QJSQ01000005">
    <property type="protein sequence ID" value="PYE24964.1"/>
    <property type="molecule type" value="Genomic_DNA"/>
</dbReference>
<evidence type="ECO:0000313" key="13">
    <source>
        <dbReference type="Proteomes" id="UP000247772"/>
    </source>
</evidence>
<evidence type="ECO:0000256" key="10">
    <source>
        <dbReference type="PIRSR" id="PIRSR604385-3"/>
    </source>
</evidence>
<dbReference type="PROSITE" id="PS51462">
    <property type="entry name" value="NUDIX"/>
    <property type="match status" value="1"/>
</dbReference>
<dbReference type="PANTHER" id="PTHR11839:SF18">
    <property type="entry name" value="NUDIX HYDROLASE DOMAIN-CONTAINING PROTEIN"/>
    <property type="match status" value="1"/>
</dbReference>
<dbReference type="GO" id="GO:0016818">
    <property type="term" value="F:hydrolase activity, acting on acid anhydrides, in phosphorus-containing anhydrides"/>
    <property type="evidence" value="ECO:0007669"/>
    <property type="project" value="InterPro"/>
</dbReference>
<feature type="binding site" evidence="9">
    <location>
        <position position="111"/>
    </location>
    <ligand>
        <name>Mg(2+)</name>
        <dbReference type="ChEBI" id="CHEBI:18420"/>
        <label>1</label>
    </ligand>
</feature>
<dbReference type="NCBIfam" id="TIGR00052">
    <property type="entry name" value="nudix-type nucleoside diphosphatase, YffH/AdpP family"/>
    <property type="match status" value="1"/>
</dbReference>
<feature type="binding site" evidence="9">
    <location>
        <position position="164"/>
    </location>
    <ligand>
        <name>Mg(2+)</name>
        <dbReference type="ChEBI" id="CHEBI:18420"/>
        <label>1</label>
    </ligand>
</feature>
<name>A0A2V4U214_9BURK</name>
<dbReference type="Proteomes" id="UP000247772">
    <property type="component" value="Unassembled WGS sequence"/>
</dbReference>
<evidence type="ECO:0000256" key="4">
    <source>
        <dbReference type="ARBA" id="ARBA00011738"/>
    </source>
</evidence>
<evidence type="ECO:0000256" key="9">
    <source>
        <dbReference type="PIRSR" id="PIRSR604385-2"/>
    </source>
</evidence>
<evidence type="ECO:0000256" key="3">
    <source>
        <dbReference type="ARBA" id="ARBA00007275"/>
    </source>
</evidence>
<dbReference type="InterPro" id="IPR015797">
    <property type="entry name" value="NUDIX_hydrolase-like_dom_sf"/>
</dbReference>
<sequence length="204" mass="22889">MANADQGDEMTATKDRVRMIETAVLSDDWYVLRKVTFDFLRSNGTWQRQSRETYDRGNGATILLHDPRSGNVVLTRQFRMPTFVNGHDGMMIEAPGGLLDDAAPDERIRAEVEEETGYRVRNLCKVFEAYMSPGSVTEKLYFYLGEYDPAERPGAGGGVEEEGEDLEVIEVPLGEALRMIERGEIVDGKTIMLLQHAALRGLAR</sequence>
<feature type="short sequence motif" description="Nudix box" evidence="10">
    <location>
        <begin position="97"/>
        <end position="118"/>
    </location>
</feature>
<comment type="subunit">
    <text evidence="4">Homodimer.</text>
</comment>
<dbReference type="GO" id="GO:0006753">
    <property type="term" value="P:nucleoside phosphate metabolic process"/>
    <property type="evidence" value="ECO:0007669"/>
    <property type="project" value="TreeGrafter"/>
</dbReference>